<reference evidence="1" key="1">
    <citation type="submission" date="2018-02" db="EMBL/GenBank/DDBJ databases">
        <title>Rhizophora mucronata_Transcriptome.</title>
        <authorList>
            <person name="Meera S.P."/>
            <person name="Sreeshan A."/>
            <person name="Augustine A."/>
        </authorList>
    </citation>
    <scope>NUCLEOTIDE SEQUENCE</scope>
    <source>
        <tissue evidence="1">Leaf</tissue>
    </source>
</reference>
<protein>
    <submittedName>
        <fullName evidence="1">Uncharacterized protein</fullName>
    </submittedName>
</protein>
<evidence type="ECO:0000313" key="1">
    <source>
        <dbReference type="EMBL" id="MBX43581.1"/>
    </source>
</evidence>
<name>A0A2P2NM69_RHIMU</name>
<organism evidence="1">
    <name type="scientific">Rhizophora mucronata</name>
    <name type="common">Asiatic mangrove</name>
    <dbReference type="NCBI Taxonomy" id="61149"/>
    <lineage>
        <taxon>Eukaryota</taxon>
        <taxon>Viridiplantae</taxon>
        <taxon>Streptophyta</taxon>
        <taxon>Embryophyta</taxon>
        <taxon>Tracheophyta</taxon>
        <taxon>Spermatophyta</taxon>
        <taxon>Magnoliopsida</taxon>
        <taxon>eudicotyledons</taxon>
        <taxon>Gunneridae</taxon>
        <taxon>Pentapetalae</taxon>
        <taxon>rosids</taxon>
        <taxon>fabids</taxon>
        <taxon>Malpighiales</taxon>
        <taxon>Rhizophoraceae</taxon>
        <taxon>Rhizophora</taxon>
    </lineage>
</organism>
<accession>A0A2P2NM69</accession>
<dbReference type="EMBL" id="GGEC01063097">
    <property type="protein sequence ID" value="MBX43581.1"/>
    <property type="molecule type" value="Transcribed_RNA"/>
</dbReference>
<proteinExistence type="predicted"/>
<dbReference type="AlphaFoldDB" id="A0A2P2NM69"/>
<sequence>MSQHLISVCNSIKGPTTINNTKLNELVITTTFCLLLNSIQEPQNCDREATAYAINNCTTYRQHC</sequence>